<accession>A0A6H1Q943</accession>
<geneLocation type="plasmid" evidence="2">
    <name>pPA15W-NR</name>
</geneLocation>
<sequence>MAQPLDGFVGFAALDGETDMLYLVAPRAERYQSIQALDEPVVIVVPDFMALDRMVRASVRADLATVVGSLEADAFQPTPSGFADV</sequence>
<dbReference type="RefSeq" id="WP_009684339.1">
    <property type="nucleotide sequence ID" value="NZ_CAADLY010000644.1"/>
</dbReference>
<dbReference type="GeneID" id="97170900"/>
<dbReference type="EMBL" id="MN961671">
    <property type="protein sequence ID" value="QIZ23347.1"/>
    <property type="molecule type" value="Genomic_DNA"/>
</dbReference>
<dbReference type="EMBL" id="MN961672">
    <property type="protein sequence ID" value="QIZ23483.1"/>
    <property type="molecule type" value="Genomic_DNA"/>
</dbReference>
<protein>
    <submittedName>
        <fullName evidence="2">Uncharacterized protein</fullName>
    </submittedName>
</protein>
<organism evidence="2">
    <name type="scientific">Pseudomonas aeruginosa</name>
    <dbReference type="NCBI Taxonomy" id="287"/>
    <lineage>
        <taxon>Bacteria</taxon>
        <taxon>Pseudomonadati</taxon>
        <taxon>Pseudomonadota</taxon>
        <taxon>Gammaproteobacteria</taxon>
        <taxon>Pseudomonadales</taxon>
        <taxon>Pseudomonadaceae</taxon>
        <taxon>Pseudomonas</taxon>
    </lineage>
</organism>
<geneLocation type="plasmid" evidence="1">
    <name>p201330-IMP</name>
</geneLocation>
<evidence type="ECO:0000313" key="1">
    <source>
        <dbReference type="EMBL" id="QIZ23347.1"/>
    </source>
</evidence>
<dbReference type="AlphaFoldDB" id="A0A6H1Q943"/>
<proteinExistence type="predicted"/>
<reference evidence="2" key="1">
    <citation type="submission" date="2020-01" db="EMBL/GenBank/DDBJ databases">
        <authorList>
            <person name="Zhou D."/>
        </authorList>
    </citation>
    <scope>NUCLEOTIDE SEQUENCE</scope>
    <source>
        <strain evidence="1">201330</strain>
        <strain evidence="2">PA15W</strain>
        <plasmid evidence="1">p201330-IMP</plasmid>
        <plasmid evidence="2">pPA15W-NR</plasmid>
    </source>
</reference>
<evidence type="ECO:0000313" key="2">
    <source>
        <dbReference type="EMBL" id="QIZ23483.1"/>
    </source>
</evidence>
<name>A0A6H1Q943_PSEAI</name>
<keyword evidence="2" id="KW-0614">Plasmid</keyword>